<keyword evidence="1" id="KW-0560">Oxidoreductase</keyword>
<dbReference type="GO" id="GO:0003955">
    <property type="term" value="F:NAD(P)H dehydrogenase (quinone) activity"/>
    <property type="evidence" value="ECO:0007669"/>
    <property type="project" value="TreeGrafter"/>
</dbReference>
<dbReference type="InterPro" id="IPR046980">
    <property type="entry name" value="KefG/KefF"/>
</dbReference>
<reference evidence="3 4" key="1">
    <citation type="submission" date="2019-08" db="EMBL/GenBank/DDBJ databases">
        <title>Pedobacter sp. nov., isolated from Han river, South Korea.</title>
        <authorList>
            <person name="Lee D.-H."/>
            <person name="Kim Y.-S."/>
            <person name="Hwang E.-M."/>
            <person name="Le Tran T.C."/>
            <person name="Cha C.-J."/>
        </authorList>
    </citation>
    <scope>NUCLEOTIDE SEQUENCE [LARGE SCALE GENOMIC DNA]</scope>
    <source>
        <strain evidence="3 4">CJ43</strain>
    </source>
</reference>
<dbReference type="AlphaFoldDB" id="A0A5C0VNA1"/>
<accession>A0A5C0VNA1</accession>
<feature type="domain" description="Flavodoxin-like fold" evidence="2">
    <location>
        <begin position="3"/>
        <end position="169"/>
    </location>
</feature>
<evidence type="ECO:0000256" key="1">
    <source>
        <dbReference type="ARBA" id="ARBA00023002"/>
    </source>
</evidence>
<proteinExistence type="predicted"/>
<dbReference type="Gene3D" id="3.40.50.360">
    <property type="match status" value="1"/>
</dbReference>
<evidence type="ECO:0000313" key="3">
    <source>
        <dbReference type="EMBL" id="QEK53153.1"/>
    </source>
</evidence>
<dbReference type="RefSeq" id="WP_149075778.1">
    <property type="nucleotide sequence ID" value="NZ_CP043329.1"/>
</dbReference>
<dbReference type="Proteomes" id="UP000323653">
    <property type="component" value="Chromosome"/>
</dbReference>
<evidence type="ECO:0000313" key="4">
    <source>
        <dbReference type="Proteomes" id="UP000323653"/>
    </source>
</evidence>
<dbReference type="EMBL" id="CP043329">
    <property type="protein sequence ID" value="QEK53153.1"/>
    <property type="molecule type" value="Genomic_DNA"/>
</dbReference>
<dbReference type="InterPro" id="IPR003680">
    <property type="entry name" value="Flavodoxin_fold"/>
</dbReference>
<sequence length="200" mass="23553">MASVLIIFAHPVYEKSRVNQYLVKAVKGLKQVTFHDLYELYPDFDIDIKKEQKLLAKHDIIVLQHPFYWYSMPPLLKQWLDLVLEYGWAYGKEGTQLRNKKLFNAITTGGTFEAYQKEGHNRYTIPELLYPLDQTAFLCKMTYYPPFIIHGTHRLTDVEMQQFAQDYQQIITGLRDDLFLEDDLVSAAYMNNLIDKPYSL</sequence>
<dbReference type="PANTHER" id="PTHR47307:SF1">
    <property type="entry name" value="GLUTATHIONE-REGULATED POTASSIUM-EFFLUX SYSTEM ANCILLARY PROTEIN KEFG"/>
    <property type="match status" value="1"/>
</dbReference>
<dbReference type="GO" id="GO:0009055">
    <property type="term" value="F:electron transfer activity"/>
    <property type="evidence" value="ECO:0007669"/>
    <property type="project" value="TreeGrafter"/>
</dbReference>
<gene>
    <name evidence="3" type="ORF">FYC62_16800</name>
</gene>
<dbReference type="Pfam" id="PF02525">
    <property type="entry name" value="Flavodoxin_2"/>
    <property type="match status" value="1"/>
</dbReference>
<dbReference type="GO" id="GO:0010181">
    <property type="term" value="F:FMN binding"/>
    <property type="evidence" value="ECO:0007669"/>
    <property type="project" value="TreeGrafter"/>
</dbReference>
<dbReference type="InterPro" id="IPR029039">
    <property type="entry name" value="Flavoprotein-like_sf"/>
</dbReference>
<evidence type="ECO:0000259" key="2">
    <source>
        <dbReference type="Pfam" id="PF02525"/>
    </source>
</evidence>
<dbReference type="SUPFAM" id="SSF52218">
    <property type="entry name" value="Flavoproteins"/>
    <property type="match status" value="1"/>
</dbReference>
<dbReference type="KEGG" id="pej:FYC62_16800"/>
<name>A0A5C0VNA1_9SPHI</name>
<dbReference type="PANTHER" id="PTHR47307">
    <property type="entry name" value="GLUTATHIONE-REGULATED POTASSIUM-EFFLUX SYSTEM ANCILLARY PROTEIN KEFG"/>
    <property type="match status" value="1"/>
</dbReference>
<organism evidence="3 4">
    <name type="scientific">Pedobacter aquae</name>
    <dbReference type="NCBI Taxonomy" id="2605747"/>
    <lineage>
        <taxon>Bacteria</taxon>
        <taxon>Pseudomonadati</taxon>
        <taxon>Bacteroidota</taxon>
        <taxon>Sphingobacteriia</taxon>
        <taxon>Sphingobacteriales</taxon>
        <taxon>Sphingobacteriaceae</taxon>
        <taxon>Pedobacter</taxon>
    </lineage>
</organism>
<keyword evidence="4" id="KW-1185">Reference proteome</keyword>
<protein>
    <submittedName>
        <fullName evidence="3">NAD(P)H oxidoreductase</fullName>
    </submittedName>
</protein>